<evidence type="ECO:0000313" key="13">
    <source>
        <dbReference type="Proteomes" id="UP001367508"/>
    </source>
</evidence>
<dbReference type="GO" id="GO:0070390">
    <property type="term" value="C:transcription export complex 2"/>
    <property type="evidence" value="ECO:0007669"/>
    <property type="project" value="UniProtKB-UniRule"/>
</dbReference>
<keyword evidence="8 11" id="KW-0010">Activator</keyword>
<dbReference type="Proteomes" id="UP001367508">
    <property type="component" value="Unassembled WGS sequence"/>
</dbReference>
<evidence type="ECO:0000256" key="8">
    <source>
        <dbReference type="ARBA" id="ARBA00023159"/>
    </source>
</evidence>
<comment type="subcellular location">
    <subcellularLocation>
        <location evidence="1 11">Nucleus</location>
        <location evidence="1 11">Nucleoplasm</location>
    </subcellularLocation>
</comment>
<evidence type="ECO:0000256" key="7">
    <source>
        <dbReference type="ARBA" id="ARBA00023015"/>
    </source>
</evidence>
<comment type="caution">
    <text evidence="12">The sequence shown here is derived from an EMBL/GenBank/DDBJ whole genome shotgun (WGS) entry which is preliminary data.</text>
</comment>
<keyword evidence="4 11" id="KW-0156">Chromatin regulator</keyword>
<dbReference type="HAMAP" id="MF_03046">
    <property type="entry name" value="ENY2_Sus1"/>
    <property type="match status" value="1"/>
</dbReference>
<dbReference type="GO" id="GO:0005654">
    <property type="term" value="C:nucleoplasm"/>
    <property type="evidence" value="ECO:0007669"/>
    <property type="project" value="UniProtKB-SubCell"/>
</dbReference>
<protein>
    <recommendedName>
        <fullName evidence="11">Transcription and mRNA export factor ENY2</fullName>
    </recommendedName>
    <alternativeName>
        <fullName evidence="11">Enhancer of yellow 2 transcription factor homolog</fullName>
    </alternativeName>
</protein>
<comment type="function">
    <text evidence="11">Involved in mRNA export coupled transcription activation by association with both the TREX-2 and the SAGA complexes. The transcription regulatory histone acetylation (HAT) complex SAGA is a multiprotein complex that activates transcription by remodeling chromatin and mediating histone acetylation and deubiquitination. Within the SAGA complex, participates to a subcomplex that specifically deubiquitinates histones. The SAGA complex is recruited to specific gene promoters by activators, where it is required for transcription. The TREX-2 complex functions in docking export-competent ribonucleoprotein particles (mRNPs) to the nuclear entrance of the nuclear pore complex (nuclear basket). TREX-2 participates in mRNA export and accurate chromatin positioning in the nucleus by tethering genes to the nuclear periphery.</text>
</comment>
<evidence type="ECO:0000256" key="5">
    <source>
        <dbReference type="ARBA" id="ARBA00022927"/>
    </source>
</evidence>
<dbReference type="PANTHER" id="PTHR12514">
    <property type="entry name" value="ENHANCER OF YELLOW 2 TRANSCRIPTION FACTOR"/>
    <property type="match status" value="1"/>
</dbReference>
<dbReference type="AlphaFoldDB" id="A0AAN9LI33"/>
<dbReference type="GO" id="GO:0006325">
    <property type="term" value="P:chromatin organization"/>
    <property type="evidence" value="ECO:0007669"/>
    <property type="project" value="UniProtKB-KW"/>
</dbReference>
<organism evidence="12 13">
    <name type="scientific">Canavalia gladiata</name>
    <name type="common">Sword bean</name>
    <name type="synonym">Dolichos gladiatus</name>
    <dbReference type="NCBI Taxonomy" id="3824"/>
    <lineage>
        <taxon>Eukaryota</taxon>
        <taxon>Viridiplantae</taxon>
        <taxon>Streptophyta</taxon>
        <taxon>Embryophyta</taxon>
        <taxon>Tracheophyta</taxon>
        <taxon>Spermatophyta</taxon>
        <taxon>Magnoliopsida</taxon>
        <taxon>eudicotyledons</taxon>
        <taxon>Gunneridae</taxon>
        <taxon>Pentapetalae</taxon>
        <taxon>rosids</taxon>
        <taxon>fabids</taxon>
        <taxon>Fabales</taxon>
        <taxon>Fabaceae</taxon>
        <taxon>Papilionoideae</taxon>
        <taxon>50 kb inversion clade</taxon>
        <taxon>NPAAA clade</taxon>
        <taxon>indigoferoid/millettioid clade</taxon>
        <taxon>Phaseoleae</taxon>
        <taxon>Canavalia</taxon>
    </lineage>
</organism>
<dbReference type="FunFam" id="1.10.246.140:FF:000001">
    <property type="entry name" value="Transcription and mRNA export factor ENY2"/>
    <property type="match status" value="1"/>
</dbReference>
<dbReference type="GO" id="GO:0006406">
    <property type="term" value="P:mRNA export from nucleus"/>
    <property type="evidence" value="ECO:0007669"/>
    <property type="project" value="UniProtKB-UniRule"/>
</dbReference>
<evidence type="ECO:0000256" key="10">
    <source>
        <dbReference type="ARBA" id="ARBA00023242"/>
    </source>
</evidence>
<evidence type="ECO:0000313" key="12">
    <source>
        <dbReference type="EMBL" id="KAK7336071.1"/>
    </source>
</evidence>
<keyword evidence="5 11" id="KW-0653">Protein transport</keyword>
<reference evidence="12 13" key="1">
    <citation type="submission" date="2024-01" db="EMBL/GenBank/DDBJ databases">
        <title>The genomes of 5 underutilized Papilionoideae crops provide insights into root nodulation and disease resistanc.</title>
        <authorList>
            <person name="Jiang F."/>
        </authorList>
    </citation>
    <scope>NUCLEOTIDE SEQUENCE [LARGE SCALE GENOMIC DNA]</scope>
    <source>
        <strain evidence="12">LVBAO_FW01</strain>
        <tissue evidence="12">Leaves</tissue>
    </source>
</reference>
<dbReference type="GO" id="GO:0071819">
    <property type="term" value="C:DUBm complex"/>
    <property type="evidence" value="ECO:0007669"/>
    <property type="project" value="UniProtKB-UniRule"/>
</dbReference>
<keyword evidence="2 11" id="KW-0813">Transport</keyword>
<accession>A0AAN9LI33</accession>
<name>A0AAN9LI33_CANGL</name>
<evidence type="ECO:0000256" key="11">
    <source>
        <dbReference type="HAMAP-Rule" id="MF_03046"/>
    </source>
</evidence>
<dbReference type="Pfam" id="PF10163">
    <property type="entry name" value="EnY2"/>
    <property type="match status" value="1"/>
</dbReference>
<gene>
    <name evidence="12" type="ORF">VNO77_16600</name>
</gene>
<comment type="subunit">
    <text evidence="11">Component of the nuclear pore complex (NPC)-associated TREX-2 complex (transcription and export complex 2). Component of the SAGA transcription coactivator-HAT complex. Within the SAGA complex, participates to a subcomplex of SAGA called the DUB module (deubiquitination module).</text>
</comment>
<keyword evidence="10 11" id="KW-0539">Nucleus</keyword>
<proteinExistence type="inferred from homology"/>
<keyword evidence="3 11" id="KW-0509">mRNA transport</keyword>
<comment type="similarity">
    <text evidence="11">Belongs to the ENY2 family.</text>
</comment>
<evidence type="ECO:0000256" key="4">
    <source>
        <dbReference type="ARBA" id="ARBA00022853"/>
    </source>
</evidence>
<evidence type="ECO:0000256" key="9">
    <source>
        <dbReference type="ARBA" id="ARBA00023163"/>
    </source>
</evidence>
<keyword evidence="7 11" id="KW-0805">Transcription regulation</keyword>
<evidence type="ECO:0000256" key="1">
    <source>
        <dbReference type="ARBA" id="ARBA00004642"/>
    </source>
</evidence>
<sequence length="241" mass="26813">MLIRILVASTEVTAIPDRCPALHICETNEVVTSNEYLVLDVAYAENKFVRNLPVPSSSLLLYVIGPRLLEDKSDNTIHQGHIEEVEASMPSSVNSTKVPGGVALLLKHSSLVYWSVQLPMSQESLLVEKPKASVNRPPTPDVVENPPEREPTLQELINIKLIETGEKERLMELLRERLVDCGWKDEMKALCRAVVKKKGRNNVTVDELVHVITPKGRASVPDSIKAELLQRIRSFLVSAAL</sequence>
<evidence type="ECO:0000256" key="3">
    <source>
        <dbReference type="ARBA" id="ARBA00022816"/>
    </source>
</evidence>
<dbReference type="Gene3D" id="1.10.246.140">
    <property type="match status" value="1"/>
</dbReference>
<keyword evidence="6 11" id="KW-0811">Translocation</keyword>
<dbReference type="InterPro" id="IPR018783">
    <property type="entry name" value="TF_ENY2"/>
</dbReference>
<dbReference type="GO" id="GO:0015031">
    <property type="term" value="P:protein transport"/>
    <property type="evidence" value="ECO:0007669"/>
    <property type="project" value="UniProtKB-KW"/>
</dbReference>
<dbReference type="EMBL" id="JAYMYQ010000004">
    <property type="protein sequence ID" value="KAK7336071.1"/>
    <property type="molecule type" value="Genomic_DNA"/>
</dbReference>
<keyword evidence="13" id="KW-1185">Reference proteome</keyword>
<evidence type="ECO:0000256" key="6">
    <source>
        <dbReference type="ARBA" id="ARBA00023010"/>
    </source>
</evidence>
<dbReference type="InterPro" id="IPR038212">
    <property type="entry name" value="TF_EnY2_sf"/>
</dbReference>
<dbReference type="GO" id="GO:0003713">
    <property type="term" value="F:transcription coactivator activity"/>
    <property type="evidence" value="ECO:0007669"/>
    <property type="project" value="UniProtKB-UniRule"/>
</dbReference>
<dbReference type="GO" id="GO:0000124">
    <property type="term" value="C:SAGA complex"/>
    <property type="evidence" value="ECO:0007669"/>
    <property type="project" value="UniProtKB-UniRule"/>
</dbReference>
<dbReference type="GO" id="GO:0006368">
    <property type="term" value="P:transcription elongation by RNA polymerase II"/>
    <property type="evidence" value="ECO:0007669"/>
    <property type="project" value="UniProtKB-UniRule"/>
</dbReference>
<keyword evidence="9 11" id="KW-0804">Transcription</keyword>
<evidence type="ECO:0000256" key="2">
    <source>
        <dbReference type="ARBA" id="ARBA00022448"/>
    </source>
</evidence>
<dbReference type="GO" id="GO:0005643">
    <property type="term" value="C:nuclear pore"/>
    <property type="evidence" value="ECO:0007669"/>
    <property type="project" value="UniProtKB-UniRule"/>
</dbReference>